<dbReference type="RefSeq" id="XP_056845384.1">
    <property type="nucleotide sequence ID" value="XM_056989404.1"/>
</dbReference>
<dbReference type="AlphaFoldDB" id="A0A9W3C1L0"/>
<feature type="chain" id="PRO_5040941122" evidence="1">
    <location>
        <begin position="19"/>
        <end position="227"/>
    </location>
</feature>
<dbReference type="Proteomes" id="UP000504610">
    <property type="component" value="Chromosome 6"/>
</dbReference>
<proteinExistence type="predicted"/>
<dbReference type="OrthoDB" id="4062651at2759"/>
<feature type="signal peptide" evidence="1">
    <location>
        <begin position="1"/>
        <end position="18"/>
    </location>
</feature>
<accession>A0A9W3C1L0</accession>
<name>A0A9W3C1L0_RAPSA</name>
<evidence type="ECO:0000313" key="3">
    <source>
        <dbReference type="RefSeq" id="XP_056845384.1"/>
    </source>
</evidence>
<sequence>MVNVIFLVFLTLFGIGEGCYEHKWFEVVCNCSSHRSFLVLPSIGLEVISFSLTDDLHHHEDRSYKSNRFQIQSPTKTSGCSNGRKDIRSLNLSGSPFFISDNNKFTVVGCNIKAMMVGTGPQIVGCEARCGKENQYYKDADKSCVGYKCCQTKILPGLQVYDSTVEKLQPGEKLMSDGLLVTRGGGLPNSTDHYIRTMDLEWRLDVPPHDLSREYAMRDKYKRNAYR</sequence>
<evidence type="ECO:0000313" key="2">
    <source>
        <dbReference type="Proteomes" id="UP000504610"/>
    </source>
</evidence>
<gene>
    <name evidence="3" type="primary">LOC130496843</name>
</gene>
<evidence type="ECO:0000256" key="1">
    <source>
        <dbReference type="SAM" id="SignalP"/>
    </source>
</evidence>
<dbReference type="GeneID" id="130496843"/>
<organism evidence="2 3">
    <name type="scientific">Raphanus sativus</name>
    <name type="common">Radish</name>
    <name type="synonym">Raphanus raphanistrum var. sativus</name>
    <dbReference type="NCBI Taxonomy" id="3726"/>
    <lineage>
        <taxon>Eukaryota</taxon>
        <taxon>Viridiplantae</taxon>
        <taxon>Streptophyta</taxon>
        <taxon>Embryophyta</taxon>
        <taxon>Tracheophyta</taxon>
        <taxon>Spermatophyta</taxon>
        <taxon>Magnoliopsida</taxon>
        <taxon>eudicotyledons</taxon>
        <taxon>Gunneridae</taxon>
        <taxon>Pentapetalae</taxon>
        <taxon>rosids</taxon>
        <taxon>malvids</taxon>
        <taxon>Brassicales</taxon>
        <taxon>Brassicaceae</taxon>
        <taxon>Brassiceae</taxon>
        <taxon>Raphanus</taxon>
    </lineage>
</organism>
<keyword evidence="1" id="KW-0732">Signal</keyword>
<keyword evidence="2" id="KW-1185">Reference proteome</keyword>
<dbReference type="PANTHER" id="PTHR33491">
    <property type="entry name" value="OSJNBA0016N04.9 PROTEIN"/>
    <property type="match status" value="1"/>
</dbReference>
<protein>
    <submittedName>
        <fullName evidence="3">Wall-associated receptor kinase-like 8</fullName>
    </submittedName>
</protein>
<reference evidence="2" key="1">
    <citation type="journal article" date="2019" name="Database">
        <title>The radish genome database (RadishGD): an integrated information resource for radish genomics.</title>
        <authorList>
            <person name="Yu H.J."/>
            <person name="Baek S."/>
            <person name="Lee Y.J."/>
            <person name="Cho A."/>
            <person name="Mun J.H."/>
        </authorList>
    </citation>
    <scope>NUCLEOTIDE SEQUENCE [LARGE SCALE GENOMIC DNA]</scope>
    <source>
        <strain evidence="2">cv. WK10039</strain>
    </source>
</reference>
<reference evidence="3" key="2">
    <citation type="submission" date="2025-08" db="UniProtKB">
        <authorList>
            <consortium name="RefSeq"/>
        </authorList>
    </citation>
    <scope>IDENTIFICATION</scope>
    <source>
        <tissue evidence="3">Leaf</tissue>
    </source>
</reference>
<dbReference type="KEGG" id="rsz:130496843"/>